<keyword evidence="2" id="KW-1185">Reference proteome</keyword>
<accession>A0AA88AAW5</accession>
<protein>
    <submittedName>
        <fullName evidence="1">Uncharacterized protein</fullName>
    </submittedName>
</protein>
<dbReference type="EMBL" id="BTGU01000011">
    <property type="protein sequence ID" value="GMN40486.1"/>
    <property type="molecule type" value="Genomic_DNA"/>
</dbReference>
<proteinExistence type="predicted"/>
<evidence type="ECO:0000313" key="1">
    <source>
        <dbReference type="EMBL" id="GMN40486.1"/>
    </source>
</evidence>
<organism evidence="1 2">
    <name type="scientific">Ficus carica</name>
    <name type="common">Common fig</name>
    <dbReference type="NCBI Taxonomy" id="3494"/>
    <lineage>
        <taxon>Eukaryota</taxon>
        <taxon>Viridiplantae</taxon>
        <taxon>Streptophyta</taxon>
        <taxon>Embryophyta</taxon>
        <taxon>Tracheophyta</taxon>
        <taxon>Spermatophyta</taxon>
        <taxon>Magnoliopsida</taxon>
        <taxon>eudicotyledons</taxon>
        <taxon>Gunneridae</taxon>
        <taxon>Pentapetalae</taxon>
        <taxon>rosids</taxon>
        <taxon>fabids</taxon>
        <taxon>Rosales</taxon>
        <taxon>Moraceae</taxon>
        <taxon>Ficeae</taxon>
        <taxon>Ficus</taxon>
    </lineage>
</organism>
<gene>
    <name evidence="1" type="ORF">TIFTF001_009714</name>
</gene>
<name>A0AA88AAW5_FICCA</name>
<reference evidence="1" key="1">
    <citation type="submission" date="2023-07" db="EMBL/GenBank/DDBJ databases">
        <title>draft genome sequence of fig (Ficus carica).</title>
        <authorList>
            <person name="Takahashi T."/>
            <person name="Nishimura K."/>
        </authorList>
    </citation>
    <scope>NUCLEOTIDE SEQUENCE</scope>
</reference>
<comment type="caution">
    <text evidence="1">The sequence shown here is derived from an EMBL/GenBank/DDBJ whole genome shotgun (WGS) entry which is preliminary data.</text>
</comment>
<dbReference type="Proteomes" id="UP001187192">
    <property type="component" value="Unassembled WGS sequence"/>
</dbReference>
<dbReference type="AlphaFoldDB" id="A0AA88AAW5"/>
<evidence type="ECO:0000313" key="2">
    <source>
        <dbReference type="Proteomes" id="UP001187192"/>
    </source>
</evidence>
<sequence>MNSPHVVAAQTAIRVTLENIGNLQDYNGYYNGKLLTITPQVTSGNNNLTMEAKDYSLGPAPANNPPGYQCYCHHDEMSIMMCPCEIYTIEGDHEDESSTDLWTLAALGHESSKVRSLPHWGDLKISPHAAVVAAHG</sequence>